<keyword evidence="10" id="KW-0378">Hydrolase</keyword>
<dbReference type="AlphaFoldDB" id="A0A060DWS0"/>
<name>A0A060DWS0_9PROT</name>
<dbReference type="InterPro" id="IPR017871">
    <property type="entry name" value="ABC_transporter-like_CS"/>
</dbReference>
<accession>A0A060DWS0</accession>
<evidence type="ECO:0000256" key="7">
    <source>
        <dbReference type="ARBA" id="ARBA00022967"/>
    </source>
</evidence>
<keyword evidence="6 10" id="KW-0067">ATP-binding</keyword>
<geneLocation type="plasmid" evidence="10 11">
    <name>AbAZ39_p3</name>
</geneLocation>
<dbReference type="PANTHER" id="PTHR42788">
    <property type="entry name" value="TAURINE IMPORT ATP-BINDING PROTEIN-RELATED"/>
    <property type="match status" value="1"/>
</dbReference>
<dbReference type="PROSITE" id="PS00211">
    <property type="entry name" value="ABC_TRANSPORTER_1"/>
    <property type="match status" value="1"/>
</dbReference>
<evidence type="ECO:0000256" key="3">
    <source>
        <dbReference type="ARBA" id="ARBA00022475"/>
    </source>
</evidence>
<dbReference type="CDD" id="cd03293">
    <property type="entry name" value="ABC_NrtD_SsuB_transporters"/>
    <property type="match status" value="1"/>
</dbReference>
<dbReference type="InterPro" id="IPR003439">
    <property type="entry name" value="ABC_transporter-like_ATP-bd"/>
</dbReference>
<gene>
    <name evidence="10" type="primary">tauB</name>
    <name evidence="10" type="ORF">ABAZ39_27165</name>
</gene>
<keyword evidence="8" id="KW-0472">Membrane</keyword>
<dbReference type="Gene3D" id="3.40.50.300">
    <property type="entry name" value="P-loop containing nucleotide triphosphate hydrolases"/>
    <property type="match status" value="1"/>
</dbReference>
<evidence type="ECO:0000313" key="10">
    <source>
        <dbReference type="EMBL" id="AIB15553.1"/>
    </source>
</evidence>
<evidence type="ECO:0000313" key="11">
    <source>
        <dbReference type="Proteomes" id="UP000027186"/>
    </source>
</evidence>
<dbReference type="PANTHER" id="PTHR42788:SF18">
    <property type="entry name" value="TAURINE IMPORT ATP-BINDING PROTEIN TAUB"/>
    <property type="match status" value="1"/>
</dbReference>
<dbReference type="Pfam" id="PF00005">
    <property type="entry name" value="ABC_tran"/>
    <property type="match status" value="1"/>
</dbReference>
<evidence type="ECO:0000256" key="6">
    <source>
        <dbReference type="ARBA" id="ARBA00022840"/>
    </source>
</evidence>
<dbReference type="GO" id="GO:0016887">
    <property type="term" value="F:ATP hydrolysis activity"/>
    <property type="evidence" value="ECO:0007669"/>
    <property type="project" value="InterPro"/>
</dbReference>
<keyword evidence="7" id="KW-1278">Translocase</keyword>
<evidence type="ECO:0000256" key="1">
    <source>
        <dbReference type="ARBA" id="ARBA00005417"/>
    </source>
</evidence>
<evidence type="ECO:0000256" key="2">
    <source>
        <dbReference type="ARBA" id="ARBA00022448"/>
    </source>
</evidence>
<dbReference type="SUPFAM" id="SSF52540">
    <property type="entry name" value="P-loop containing nucleoside triphosphate hydrolases"/>
    <property type="match status" value="1"/>
</dbReference>
<proteinExistence type="inferred from homology"/>
<dbReference type="PROSITE" id="PS50893">
    <property type="entry name" value="ABC_TRANSPORTER_2"/>
    <property type="match status" value="1"/>
</dbReference>
<keyword evidence="5" id="KW-0547">Nucleotide-binding</keyword>
<dbReference type="InterPro" id="IPR027417">
    <property type="entry name" value="P-loop_NTPase"/>
</dbReference>
<dbReference type="EMBL" id="CP007796">
    <property type="protein sequence ID" value="AIB15553.1"/>
    <property type="molecule type" value="Genomic_DNA"/>
</dbReference>
<sequence>MLRVQNASVFFPGRDGGVIHALDRASLEIDANSIVVALGASGCGKSTLLNAIAGFLPLSDGSITLDGQPVERPGADRGVVFQKDTLLPWKSVLDNVALGLDFAGLPLRERRDRAAELLRLVGLEGFAKAAPHELSGGMRQRVGIARALATDPKILLMDEPFGALDSLTREQMQELLVDVWARTGKRIFFITHSIEEALFLGTTVVVMSPRPGRIVARFDLDFVRRFAAERDVRAILSDPDFGDLHNRIRDLVHRPHHATVHRGETLQ</sequence>
<evidence type="ECO:0000256" key="8">
    <source>
        <dbReference type="ARBA" id="ARBA00023136"/>
    </source>
</evidence>
<dbReference type="InterPro" id="IPR050166">
    <property type="entry name" value="ABC_transporter_ATP-bind"/>
</dbReference>
<organism evidence="10 11">
    <name type="scientific">Azospirillum argentinense</name>
    <dbReference type="NCBI Taxonomy" id="2970906"/>
    <lineage>
        <taxon>Bacteria</taxon>
        <taxon>Pseudomonadati</taxon>
        <taxon>Pseudomonadota</taxon>
        <taxon>Alphaproteobacteria</taxon>
        <taxon>Rhodospirillales</taxon>
        <taxon>Azospirillaceae</taxon>
        <taxon>Azospirillum</taxon>
    </lineage>
</organism>
<keyword evidence="10" id="KW-0614">Plasmid</keyword>
<dbReference type="Proteomes" id="UP000027186">
    <property type="component" value="Plasmid AbAZ39_p3"/>
</dbReference>
<dbReference type="RefSeq" id="WP_040137360.1">
    <property type="nucleotide sequence ID" value="NZ_CP007796.1"/>
</dbReference>
<feature type="domain" description="ABC transporter" evidence="9">
    <location>
        <begin position="2"/>
        <end position="234"/>
    </location>
</feature>
<reference evidence="10 11" key="1">
    <citation type="journal article" date="2014" name="Genome Announc.">
        <title>Complete Genome Sequence of the Model Rhizosphere Strain Azospirillum brasilense Az39, Successfully Applied in Agriculture.</title>
        <authorList>
            <person name="Rivera D."/>
            <person name="Revale S."/>
            <person name="Molina R."/>
            <person name="Gualpa J."/>
            <person name="Puente M."/>
            <person name="Maroniche G."/>
            <person name="Paris G."/>
            <person name="Baker D."/>
            <person name="Clavijo B."/>
            <person name="McLay K."/>
            <person name="Spaepen S."/>
            <person name="Perticari A."/>
            <person name="Vazquez M."/>
            <person name="Wisniewski-Dye F."/>
            <person name="Watkins C."/>
            <person name="Martinez-Abarca F."/>
            <person name="Vanderleyden J."/>
            <person name="Cassan F."/>
        </authorList>
    </citation>
    <scope>NUCLEOTIDE SEQUENCE [LARGE SCALE GENOMIC DNA]</scope>
    <source>
        <strain evidence="10 11">Az39</strain>
        <plasmid evidence="10">AbAZ39_p3</plasmid>
    </source>
</reference>
<keyword evidence="2" id="KW-0813">Transport</keyword>
<dbReference type="SMART" id="SM00382">
    <property type="entry name" value="AAA"/>
    <property type="match status" value="1"/>
</dbReference>
<comment type="similarity">
    <text evidence="1">Belongs to the ABC transporter superfamily.</text>
</comment>
<keyword evidence="4" id="KW-0997">Cell inner membrane</keyword>
<protein>
    <submittedName>
        <fullName evidence="10">Taurine transporter ATP-binding subunit</fullName>
        <ecNumber evidence="10">3.6.3.36</ecNumber>
    </submittedName>
</protein>
<keyword evidence="3" id="KW-1003">Cell membrane</keyword>
<dbReference type="GO" id="GO:0005524">
    <property type="term" value="F:ATP binding"/>
    <property type="evidence" value="ECO:0007669"/>
    <property type="project" value="UniProtKB-KW"/>
</dbReference>
<dbReference type="InterPro" id="IPR003593">
    <property type="entry name" value="AAA+_ATPase"/>
</dbReference>
<evidence type="ECO:0000256" key="4">
    <source>
        <dbReference type="ARBA" id="ARBA00022519"/>
    </source>
</evidence>
<dbReference type="EC" id="3.6.3.36" evidence="10"/>
<evidence type="ECO:0000259" key="9">
    <source>
        <dbReference type="PROSITE" id="PS50893"/>
    </source>
</evidence>
<evidence type="ECO:0000256" key="5">
    <source>
        <dbReference type="ARBA" id="ARBA00022741"/>
    </source>
</evidence>
<dbReference type="KEGG" id="abq:ABAZ39_27165"/>